<sequence>MDVTTLQQQQPPVVVTDPSEWEEAYRPLPYLFCSFFIVWALLVFAWMLNTWTKRRWQTSTLQWVLAAVPTLKTLVHVLSFVFWYSCLNSRTCSFWVAFGVFLTRIFFETAYFVAFLLIAHGYCIMHEQLAIQERRTIAGLASLLYLILTGYKAAVPQFAVLVILMYGILVYVIMALVARNLGLLRGQLQHIQDEGVHVMHTAVYMKYTMFKNFQKAMLIMVVAQIVMHVRAEGVATEYWVQLLLRELTELGIFFYIGWTFRSRELTPFFTVIPTLHASGQCILPPIYSVEMNAKEFNNLDYKEWHIGIPTSISKGMMVGHRPMLVIVQNPGMSNFRFMEDFKDGLPSNSRLTDTSFDTKGNFQPARGVPALPPSAGISIPLGLSIHTPDLSRAENASLPLQNRNPNSPSTRDDTNAQEGKTSVELHGENCLHVDDVVVNVRTLKGYSFLPLDPNLQGFIPSPLT</sequence>
<keyword evidence="4" id="KW-1185">Reference proteome</keyword>
<evidence type="ECO:0000313" key="4">
    <source>
        <dbReference type="Proteomes" id="UP001497512"/>
    </source>
</evidence>
<protein>
    <submittedName>
        <fullName evidence="3">Uncharacterized protein</fullName>
    </submittedName>
</protein>
<gene>
    <name evidence="3" type="ORF">CSSPTR1EN2_LOCUS9701</name>
</gene>
<keyword evidence="2" id="KW-0812">Transmembrane</keyword>
<proteinExistence type="predicted"/>
<organism evidence="3 4">
    <name type="scientific">Sphagnum troendelagicum</name>
    <dbReference type="NCBI Taxonomy" id="128251"/>
    <lineage>
        <taxon>Eukaryota</taxon>
        <taxon>Viridiplantae</taxon>
        <taxon>Streptophyta</taxon>
        <taxon>Embryophyta</taxon>
        <taxon>Bryophyta</taxon>
        <taxon>Sphagnophytina</taxon>
        <taxon>Sphagnopsida</taxon>
        <taxon>Sphagnales</taxon>
        <taxon>Sphagnaceae</taxon>
        <taxon>Sphagnum</taxon>
    </lineage>
</organism>
<keyword evidence="2" id="KW-0472">Membrane</keyword>
<feature type="transmembrane region" description="Helical" evidence="2">
    <location>
        <begin position="160"/>
        <end position="178"/>
    </location>
</feature>
<accession>A0ABP0TZS1</accession>
<evidence type="ECO:0000313" key="3">
    <source>
        <dbReference type="EMBL" id="CAK9209412.1"/>
    </source>
</evidence>
<dbReference type="EMBL" id="OZ019909">
    <property type="protein sequence ID" value="CAK9209412.1"/>
    <property type="molecule type" value="Genomic_DNA"/>
</dbReference>
<dbReference type="Proteomes" id="UP001497512">
    <property type="component" value="Chromosome 17"/>
</dbReference>
<feature type="transmembrane region" description="Helical" evidence="2">
    <location>
        <begin position="60"/>
        <end position="85"/>
    </location>
</feature>
<evidence type="ECO:0000256" key="1">
    <source>
        <dbReference type="SAM" id="MobiDB-lite"/>
    </source>
</evidence>
<feature type="compositionally biased region" description="Polar residues" evidence="1">
    <location>
        <begin position="398"/>
        <end position="409"/>
    </location>
</feature>
<reference evidence="3" key="1">
    <citation type="submission" date="2024-02" db="EMBL/GenBank/DDBJ databases">
        <authorList>
            <consortium name="ELIXIR-Norway"/>
            <consortium name="Elixir Norway"/>
        </authorList>
    </citation>
    <scope>NUCLEOTIDE SEQUENCE</scope>
</reference>
<dbReference type="PANTHER" id="PTHR36329">
    <property type="entry name" value="TRANSMEMBRANE PROTEIN"/>
    <property type="match status" value="1"/>
</dbReference>
<name>A0ABP0TZS1_9BRYO</name>
<keyword evidence="2" id="KW-1133">Transmembrane helix</keyword>
<evidence type="ECO:0000256" key="2">
    <source>
        <dbReference type="SAM" id="Phobius"/>
    </source>
</evidence>
<feature type="region of interest" description="Disordered" evidence="1">
    <location>
        <begin position="396"/>
        <end position="423"/>
    </location>
</feature>
<feature type="transmembrane region" description="Helical" evidence="2">
    <location>
        <begin position="105"/>
        <end position="125"/>
    </location>
</feature>
<dbReference type="PANTHER" id="PTHR36329:SF1">
    <property type="entry name" value="TRANSMEMBRANE PROTEIN"/>
    <property type="match status" value="1"/>
</dbReference>
<feature type="transmembrane region" description="Helical" evidence="2">
    <location>
        <begin position="28"/>
        <end position="48"/>
    </location>
</feature>